<dbReference type="EMBL" id="QEAO01000053">
    <property type="protein sequence ID" value="TPX30936.1"/>
    <property type="molecule type" value="Genomic_DNA"/>
</dbReference>
<proteinExistence type="predicted"/>
<dbReference type="AlphaFoldDB" id="A0A507BYW4"/>
<sequence>MEFDIFTAIFHGLDLAFTGTLNVAHTKALRATLLRAFLSVATSTLATYVTLNMIFLPIRFVYRITAFVVPSLDKTIVANHLEQTSVNAVKAIPELFVYFFRYIYPLPMDDLFFTSAPPVIARMATLQGRPSTWKRFRLFLKRSIKLGLLLILQTVIFQILGQYLSYLTFAYLTYTTFGLYGAVGTAALSLGTRIRAKDVVTTVLRMGALSREILDPYLCRSKMDDKQRRQWFHKHTFVIASFTLPFYLLMRYTPYIGSLFFGLAMASSSHLCADIMETTDLYIRQT</sequence>
<feature type="transmembrane region" description="Helical" evidence="1">
    <location>
        <begin position="36"/>
        <end position="56"/>
    </location>
</feature>
<feature type="transmembrane region" description="Helical" evidence="1">
    <location>
        <begin position="231"/>
        <end position="249"/>
    </location>
</feature>
<feature type="transmembrane region" description="Helical" evidence="1">
    <location>
        <begin position="171"/>
        <end position="190"/>
    </location>
</feature>
<protein>
    <submittedName>
        <fullName evidence="2">Uncharacterized protein</fullName>
    </submittedName>
</protein>
<keyword evidence="3" id="KW-1185">Reference proteome</keyword>
<dbReference type="PANTHER" id="PTHR38421">
    <property type="entry name" value="TRANSMEMBRANE PROTEIN USGS"/>
    <property type="match status" value="1"/>
</dbReference>
<keyword evidence="1" id="KW-0812">Transmembrane</keyword>
<dbReference type="RefSeq" id="XP_031022486.1">
    <property type="nucleotide sequence ID" value="XM_031171522.1"/>
</dbReference>
<gene>
    <name evidence="2" type="ORF">SmJEL517_g05596</name>
</gene>
<evidence type="ECO:0000313" key="2">
    <source>
        <dbReference type="EMBL" id="TPX30936.1"/>
    </source>
</evidence>
<keyword evidence="1" id="KW-1133">Transmembrane helix</keyword>
<evidence type="ECO:0000256" key="1">
    <source>
        <dbReference type="SAM" id="Phobius"/>
    </source>
</evidence>
<dbReference type="PANTHER" id="PTHR38421:SF1">
    <property type="entry name" value="TRANSMEMBRANE PROTEIN"/>
    <property type="match status" value="1"/>
</dbReference>
<organism evidence="2 3">
    <name type="scientific">Synchytrium microbalum</name>
    <dbReference type="NCBI Taxonomy" id="1806994"/>
    <lineage>
        <taxon>Eukaryota</taxon>
        <taxon>Fungi</taxon>
        <taxon>Fungi incertae sedis</taxon>
        <taxon>Chytridiomycota</taxon>
        <taxon>Chytridiomycota incertae sedis</taxon>
        <taxon>Chytridiomycetes</taxon>
        <taxon>Synchytriales</taxon>
        <taxon>Synchytriaceae</taxon>
        <taxon>Synchytrium</taxon>
    </lineage>
</organism>
<dbReference type="GeneID" id="42006819"/>
<feature type="transmembrane region" description="Helical" evidence="1">
    <location>
        <begin position="144"/>
        <end position="165"/>
    </location>
</feature>
<dbReference type="Proteomes" id="UP000319731">
    <property type="component" value="Unassembled WGS sequence"/>
</dbReference>
<reference evidence="2 3" key="1">
    <citation type="journal article" date="2019" name="Sci. Rep.">
        <title>Comparative genomics of chytrid fungi reveal insights into the obligate biotrophic and pathogenic lifestyle of Synchytrium endobioticum.</title>
        <authorList>
            <person name="van de Vossenberg B.T.L.H."/>
            <person name="Warris S."/>
            <person name="Nguyen H.D.T."/>
            <person name="van Gent-Pelzer M.P.E."/>
            <person name="Joly D.L."/>
            <person name="van de Geest H.C."/>
            <person name="Bonants P.J.M."/>
            <person name="Smith D.S."/>
            <person name="Levesque C.A."/>
            <person name="van der Lee T.A.J."/>
        </authorList>
    </citation>
    <scope>NUCLEOTIDE SEQUENCE [LARGE SCALE GENOMIC DNA]</scope>
    <source>
        <strain evidence="2 3">JEL517</strain>
    </source>
</reference>
<name>A0A507BYW4_9FUNG</name>
<accession>A0A507BYW4</accession>
<comment type="caution">
    <text evidence="2">The sequence shown here is derived from an EMBL/GenBank/DDBJ whole genome shotgun (WGS) entry which is preliminary data.</text>
</comment>
<dbReference type="OrthoDB" id="10041630at2759"/>
<keyword evidence="1" id="KW-0472">Membrane</keyword>
<evidence type="ECO:0000313" key="3">
    <source>
        <dbReference type="Proteomes" id="UP000319731"/>
    </source>
</evidence>